<dbReference type="Pfam" id="PF10604">
    <property type="entry name" value="Polyketide_cyc2"/>
    <property type="match status" value="1"/>
</dbReference>
<dbReference type="InterPro" id="IPR023393">
    <property type="entry name" value="START-like_dom_sf"/>
</dbReference>
<dbReference type="InterPro" id="IPR019587">
    <property type="entry name" value="Polyketide_cyclase/dehydratase"/>
</dbReference>
<evidence type="ECO:0000313" key="1">
    <source>
        <dbReference type="EMBL" id="UYQ92925.1"/>
    </source>
</evidence>
<dbReference type="Proteomes" id="UP001162741">
    <property type="component" value="Chromosome"/>
</dbReference>
<sequence>MKALKVLAWIVGVVVALFLVLVFAAPSHLRVERSILVNAPANVVWDYLAKFEHFNKWSTWKLADTAAVYTLTGIDGTAGAFITWKGEKIGEGKLEHISLEPYKHIRQKIYFFKPYHSQANIFFQLEDADGKTKVTWGFDANYGRPENIMGMFMKGALEKDFQQGLDNMKAVVEHRKPVTVKW</sequence>
<dbReference type="SUPFAM" id="SSF55961">
    <property type="entry name" value="Bet v1-like"/>
    <property type="match status" value="1"/>
</dbReference>
<name>A0ABY6IZX4_9BACT</name>
<protein>
    <submittedName>
        <fullName evidence="1">SRPBCC family protein</fullName>
    </submittedName>
</protein>
<keyword evidence="2" id="KW-1185">Reference proteome</keyword>
<dbReference type="Gene3D" id="3.30.530.20">
    <property type="match status" value="1"/>
</dbReference>
<organism evidence="1 2">
    <name type="scientific">Chitinophaga horti</name>
    <dbReference type="NCBI Taxonomy" id="2920382"/>
    <lineage>
        <taxon>Bacteria</taxon>
        <taxon>Pseudomonadati</taxon>
        <taxon>Bacteroidota</taxon>
        <taxon>Chitinophagia</taxon>
        <taxon>Chitinophagales</taxon>
        <taxon>Chitinophagaceae</taxon>
        <taxon>Chitinophaga</taxon>
    </lineage>
</organism>
<accession>A0ABY6IZX4</accession>
<dbReference type="CDD" id="cd07818">
    <property type="entry name" value="SRPBCC_1"/>
    <property type="match status" value="1"/>
</dbReference>
<evidence type="ECO:0000313" key="2">
    <source>
        <dbReference type="Proteomes" id="UP001162741"/>
    </source>
</evidence>
<dbReference type="EMBL" id="CP107006">
    <property type="protein sequence ID" value="UYQ92925.1"/>
    <property type="molecule type" value="Genomic_DNA"/>
</dbReference>
<reference evidence="1" key="1">
    <citation type="submission" date="2022-10" db="EMBL/GenBank/DDBJ databases">
        <title>Chitinophaga sp. nov., isolated from soil.</title>
        <authorList>
            <person name="Jeon C.O."/>
        </authorList>
    </citation>
    <scope>NUCLEOTIDE SEQUENCE</scope>
    <source>
        <strain evidence="1">R8</strain>
    </source>
</reference>
<dbReference type="RefSeq" id="WP_264281093.1">
    <property type="nucleotide sequence ID" value="NZ_CP107006.1"/>
</dbReference>
<gene>
    <name evidence="1" type="ORF">MKQ68_22855</name>
</gene>
<proteinExistence type="predicted"/>